<dbReference type="GO" id="GO:0016491">
    <property type="term" value="F:oxidoreductase activity"/>
    <property type="evidence" value="ECO:0007669"/>
    <property type="project" value="InterPro"/>
</dbReference>
<dbReference type="PANTHER" id="PTHR43677:SF4">
    <property type="entry name" value="QUINONE OXIDOREDUCTASE-LIKE PROTEIN 2"/>
    <property type="match status" value="1"/>
</dbReference>
<comment type="caution">
    <text evidence="2">The sequence shown here is derived from an EMBL/GenBank/DDBJ whole genome shotgun (WGS) entry which is preliminary data.</text>
</comment>
<dbReference type="Pfam" id="PF08240">
    <property type="entry name" value="ADH_N"/>
    <property type="match status" value="1"/>
</dbReference>
<dbReference type="InterPro" id="IPR051397">
    <property type="entry name" value="Zn-ADH-like_protein"/>
</dbReference>
<dbReference type="InterPro" id="IPR013154">
    <property type="entry name" value="ADH-like_N"/>
</dbReference>
<dbReference type="CDD" id="cd05289">
    <property type="entry name" value="MDR_like_2"/>
    <property type="match status" value="1"/>
</dbReference>
<protein>
    <submittedName>
        <fullName evidence="2">Zinc-binding dehydrogenase</fullName>
    </submittedName>
</protein>
<keyword evidence="3" id="KW-1185">Reference proteome</keyword>
<sequence>MRAVACDDFGGPEQLRVRELDRPPLGPNNVLVRLAYAGVNPGDSRIRQGQFVPRGRHIFPLVLGLEGAGTVEEIGISGSPFELGQAVYGFFMHDYVGDGTYAEFAPVRSRNLIPVPDGVSLRDAAAVACAGTTALVLVDELLGVGPGDTVVVLGAAGGVGHFAVQLAVAAGARVIGVARSSNHDFVRELGAHEVVDYGRDDLPAVIGKLAPDGVDSAVDPVGGAAQESLAGIVRQGGRIASCVHPARSTVFGERDQALLYRFLEATPDRLARLNEHVTAGRVRPRITGEYTLADAAKAHAAIDAGNNRGKIVLRIG</sequence>
<dbReference type="SUPFAM" id="SSF51735">
    <property type="entry name" value="NAD(P)-binding Rossmann-fold domains"/>
    <property type="match status" value="1"/>
</dbReference>
<dbReference type="Gene3D" id="3.90.180.10">
    <property type="entry name" value="Medium-chain alcohol dehydrogenases, catalytic domain"/>
    <property type="match status" value="1"/>
</dbReference>
<dbReference type="PANTHER" id="PTHR43677">
    <property type="entry name" value="SHORT-CHAIN DEHYDROGENASE/REDUCTASE"/>
    <property type="match status" value="1"/>
</dbReference>
<feature type="domain" description="Enoyl reductase (ER)" evidence="1">
    <location>
        <begin position="10"/>
        <end position="313"/>
    </location>
</feature>
<gene>
    <name evidence="2" type="ORF">GKO32_02685</name>
</gene>
<organism evidence="2 3">
    <name type="scientific">Amycolatopsis pithecellobii</name>
    <dbReference type="NCBI Taxonomy" id="664692"/>
    <lineage>
        <taxon>Bacteria</taxon>
        <taxon>Bacillati</taxon>
        <taxon>Actinomycetota</taxon>
        <taxon>Actinomycetes</taxon>
        <taxon>Pseudonocardiales</taxon>
        <taxon>Pseudonocardiaceae</taxon>
        <taxon>Amycolatopsis</taxon>
    </lineage>
</organism>
<dbReference type="OrthoDB" id="9801186at2"/>
<dbReference type="Proteomes" id="UP000440096">
    <property type="component" value="Unassembled WGS sequence"/>
</dbReference>
<dbReference type="SMART" id="SM00829">
    <property type="entry name" value="PKS_ER"/>
    <property type="match status" value="1"/>
</dbReference>
<reference evidence="2 3" key="1">
    <citation type="submission" date="2019-11" db="EMBL/GenBank/DDBJ databases">
        <title>Draft genome of Amycolatopsis RM579.</title>
        <authorList>
            <person name="Duangmal K."/>
            <person name="Mingma R."/>
        </authorList>
    </citation>
    <scope>NUCLEOTIDE SEQUENCE [LARGE SCALE GENOMIC DNA]</scope>
    <source>
        <strain evidence="2 3">RM579</strain>
    </source>
</reference>
<dbReference type="RefSeq" id="WP_154755149.1">
    <property type="nucleotide sequence ID" value="NZ_WMBA01000003.1"/>
</dbReference>
<evidence type="ECO:0000313" key="3">
    <source>
        <dbReference type="Proteomes" id="UP000440096"/>
    </source>
</evidence>
<dbReference type="SUPFAM" id="SSF50129">
    <property type="entry name" value="GroES-like"/>
    <property type="match status" value="1"/>
</dbReference>
<dbReference type="AlphaFoldDB" id="A0A6N7Z0D4"/>
<dbReference type="InterPro" id="IPR036291">
    <property type="entry name" value="NAD(P)-bd_dom_sf"/>
</dbReference>
<accession>A0A6N7Z0D4</accession>
<dbReference type="Pfam" id="PF13602">
    <property type="entry name" value="ADH_zinc_N_2"/>
    <property type="match status" value="1"/>
</dbReference>
<proteinExistence type="predicted"/>
<dbReference type="InterPro" id="IPR020843">
    <property type="entry name" value="ER"/>
</dbReference>
<dbReference type="EMBL" id="WMBA01000003">
    <property type="protein sequence ID" value="MTD52884.1"/>
    <property type="molecule type" value="Genomic_DNA"/>
</dbReference>
<name>A0A6N7Z0D4_9PSEU</name>
<evidence type="ECO:0000313" key="2">
    <source>
        <dbReference type="EMBL" id="MTD52884.1"/>
    </source>
</evidence>
<evidence type="ECO:0000259" key="1">
    <source>
        <dbReference type="SMART" id="SM00829"/>
    </source>
</evidence>
<dbReference type="InterPro" id="IPR011032">
    <property type="entry name" value="GroES-like_sf"/>
</dbReference>
<dbReference type="Gene3D" id="3.40.50.720">
    <property type="entry name" value="NAD(P)-binding Rossmann-like Domain"/>
    <property type="match status" value="1"/>
</dbReference>